<dbReference type="AlphaFoldDB" id="A0AAV0PFV3"/>
<accession>A0AAV0PFV3</accession>
<dbReference type="GO" id="GO:0060320">
    <property type="term" value="P:rejection of self pollen"/>
    <property type="evidence" value="ECO:0007669"/>
    <property type="project" value="UniProtKB-KW"/>
</dbReference>
<keyword evidence="4 6" id="KW-0964">Secreted</keyword>
<evidence type="ECO:0000256" key="1">
    <source>
        <dbReference type="ARBA" id="ARBA00004613"/>
    </source>
</evidence>
<name>A0AAV0PFV3_9ROSI</name>
<reference evidence="7" key="1">
    <citation type="submission" date="2022-08" db="EMBL/GenBank/DDBJ databases">
        <authorList>
            <person name="Gutierrez-Valencia J."/>
        </authorList>
    </citation>
    <scope>NUCLEOTIDE SEQUENCE</scope>
</reference>
<evidence type="ECO:0000256" key="5">
    <source>
        <dbReference type="ARBA" id="ARBA00022729"/>
    </source>
</evidence>
<dbReference type="EMBL" id="CAMGYJ010000008">
    <property type="protein sequence ID" value="CAI0469133.1"/>
    <property type="molecule type" value="Genomic_DNA"/>
</dbReference>
<gene>
    <name evidence="7" type="ORF">LITE_LOCUS38067</name>
</gene>
<proteinExistence type="inferred from homology"/>
<feature type="signal peptide" evidence="6">
    <location>
        <begin position="1"/>
        <end position="33"/>
    </location>
</feature>
<evidence type="ECO:0000256" key="6">
    <source>
        <dbReference type="RuleBase" id="RU367044"/>
    </source>
</evidence>
<keyword evidence="5 6" id="KW-0732">Signal</keyword>
<evidence type="ECO:0000256" key="4">
    <source>
        <dbReference type="ARBA" id="ARBA00022525"/>
    </source>
</evidence>
<evidence type="ECO:0000256" key="3">
    <source>
        <dbReference type="ARBA" id="ARBA00022471"/>
    </source>
</evidence>
<sequence>MTSLRRRDTKSHPSAAAAGILCLVLLAIPAAEAVTVRVVNGLSDRRKKLLVHCKSGDDDIGVKYITAGGEDYHFSFRPNWWGTTLFWCYVAPDGNSHLSFTAWEDMDPLPNNDYSDRVWLAKDDGVYVWRRIWDVDFNFYKGWLPGRYFVCIKLRRSDALYIVPHLLVEVRLI</sequence>
<dbReference type="Pfam" id="PF05938">
    <property type="entry name" value="Self-incomp_S1"/>
    <property type="match status" value="1"/>
</dbReference>
<keyword evidence="3 6" id="KW-0713">Self-incompatibility</keyword>
<feature type="chain" id="PRO_5043102569" description="S-protein homolog" evidence="6">
    <location>
        <begin position="34"/>
        <end position="173"/>
    </location>
</feature>
<dbReference type="PANTHER" id="PTHR31232:SF156">
    <property type="entry name" value="PLANT SELF-INCOMPATIBILITY PROTEIN S1 FAMILY-RELATED"/>
    <property type="match status" value="1"/>
</dbReference>
<dbReference type="Proteomes" id="UP001154282">
    <property type="component" value="Unassembled WGS sequence"/>
</dbReference>
<evidence type="ECO:0000256" key="2">
    <source>
        <dbReference type="ARBA" id="ARBA00005581"/>
    </source>
</evidence>
<dbReference type="PANTHER" id="PTHR31232">
    <property type="match status" value="1"/>
</dbReference>
<organism evidence="7 8">
    <name type="scientific">Linum tenue</name>
    <dbReference type="NCBI Taxonomy" id="586396"/>
    <lineage>
        <taxon>Eukaryota</taxon>
        <taxon>Viridiplantae</taxon>
        <taxon>Streptophyta</taxon>
        <taxon>Embryophyta</taxon>
        <taxon>Tracheophyta</taxon>
        <taxon>Spermatophyta</taxon>
        <taxon>Magnoliopsida</taxon>
        <taxon>eudicotyledons</taxon>
        <taxon>Gunneridae</taxon>
        <taxon>Pentapetalae</taxon>
        <taxon>rosids</taxon>
        <taxon>fabids</taxon>
        <taxon>Malpighiales</taxon>
        <taxon>Linaceae</taxon>
        <taxon>Linum</taxon>
    </lineage>
</organism>
<evidence type="ECO:0000313" key="8">
    <source>
        <dbReference type="Proteomes" id="UP001154282"/>
    </source>
</evidence>
<protein>
    <recommendedName>
        <fullName evidence="6">S-protein homolog</fullName>
    </recommendedName>
</protein>
<comment type="caution">
    <text evidence="7">The sequence shown here is derived from an EMBL/GenBank/DDBJ whole genome shotgun (WGS) entry which is preliminary data.</text>
</comment>
<dbReference type="GO" id="GO:0005576">
    <property type="term" value="C:extracellular region"/>
    <property type="evidence" value="ECO:0007669"/>
    <property type="project" value="UniProtKB-SubCell"/>
</dbReference>
<keyword evidence="8" id="KW-1185">Reference proteome</keyword>
<comment type="similarity">
    <text evidence="2 6">Belongs to the plant self-incompatibility (S1) protein family.</text>
</comment>
<evidence type="ECO:0000313" key="7">
    <source>
        <dbReference type="EMBL" id="CAI0469133.1"/>
    </source>
</evidence>
<comment type="subcellular location">
    <subcellularLocation>
        <location evidence="1 6">Secreted</location>
    </subcellularLocation>
</comment>
<dbReference type="InterPro" id="IPR010264">
    <property type="entry name" value="Self-incomp_S1"/>
</dbReference>